<proteinExistence type="predicted"/>
<evidence type="ECO:0000313" key="1">
    <source>
        <dbReference type="EMBL" id="CAG9329100.1"/>
    </source>
</evidence>
<organism evidence="1 2">
    <name type="scientific">Blepharisma stoltei</name>
    <dbReference type="NCBI Taxonomy" id="1481888"/>
    <lineage>
        <taxon>Eukaryota</taxon>
        <taxon>Sar</taxon>
        <taxon>Alveolata</taxon>
        <taxon>Ciliophora</taxon>
        <taxon>Postciliodesmatophora</taxon>
        <taxon>Heterotrichea</taxon>
        <taxon>Heterotrichida</taxon>
        <taxon>Blepharismidae</taxon>
        <taxon>Blepharisma</taxon>
    </lineage>
</organism>
<dbReference type="EMBL" id="CAJZBQ010000047">
    <property type="protein sequence ID" value="CAG9329100.1"/>
    <property type="molecule type" value="Genomic_DNA"/>
</dbReference>
<name>A0AAU9JRW2_9CILI</name>
<dbReference type="Proteomes" id="UP001162131">
    <property type="component" value="Unassembled WGS sequence"/>
</dbReference>
<dbReference type="AlphaFoldDB" id="A0AAU9JRW2"/>
<gene>
    <name evidence="1" type="ORF">BSTOLATCC_MIC47931</name>
</gene>
<evidence type="ECO:0000313" key="2">
    <source>
        <dbReference type="Proteomes" id="UP001162131"/>
    </source>
</evidence>
<protein>
    <submittedName>
        <fullName evidence="1">Uncharacterized protein</fullName>
    </submittedName>
</protein>
<accession>A0AAU9JRW2</accession>
<comment type="caution">
    <text evidence="1">The sequence shown here is derived from an EMBL/GenBank/DDBJ whole genome shotgun (WGS) entry which is preliminary data.</text>
</comment>
<keyword evidence="2" id="KW-1185">Reference proteome</keyword>
<sequence>MGANNSSEYQEISISRCGVSEIDDNLQKVLSILNRLLRNLRDLEDYARLFKNSVGLPAKPESNLLDAIKLMVICYSASCGGDFSRINLIHIDSKPYINISKASLRREYWDIYDNWNNFCRLLEDTESLAKEQENMGGFDANFDFEKLSGWHKTKLISWGLFNLNKIKKLESTIGNIDRFNANMKIDEIPSFISRIFESDYAEICEAGREAAREYMFNPKRICDKFLPRLKSIS</sequence>
<reference evidence="1" key="1">
    <citation type="submission" date="2021-09" db="EMBL/GenBank/DDBJ databases">
        <authorList>
            <consortium name="AG Swart"/>
            <person name="Singh M."/>
            <person name="Singh A."/>
            <person name="Seah K."/>
            <person name="Emmerich C."/>
        </authorList>
    </citation>
    <scope>NUCLEOTIDE SEQUENCE</scope>
    <source>
        <strain evidence="1">ATCC30299</strain>
    </source>
</reference>